<gene>
    <name evidence="1" type="ORF">GCM10007890_59610</name>
</gene>
<dbReference type="InterPro" id="IPR029044">
    <property type="entry name" value="Nucleotide-diphossugar_trans"/>
</dbReference>
<evidence type="ECO:0000313" key="2">
    <source>
        <dbReference type="Proteomes" id="UP001157440"/>
    </source>
</evidence>
<dbReference type="EMBL" id="BSPL01000033">
    <property type="protein sequence ID" value="GLS73946.1"/>
    <property type="molecule type" value="Genomic_DNA"/>
</dbReference>
<keyword evidence="2" id="KW-1185">Reference proteome</keyword>
<evidence type="ECO:0000313" key="1">
    <source>
        <dbReference type="EMBL" id="GLS73946.1"/>
    </source>
</evidence>
<dbReference type="Proteomes" id="UP001157440">
    <property type="component" value="Unassembled WGS sequence"/>
</dbReference>
<protein>
    <submittedName>
        <fullName evidence="1">Glycosyl transferase</fullName>
    </submittedName>
</protein>
<accession>A0AA37WUU1</accession>
<comment type="caution">
    <text evidence="1">The sequence shown here is derived from an EMBL/GenBank/DDBJ whole genome shotgun (WGS) entry which is preliminary data.</text>
</comment>
<name>A0AA37WUU1_9HYPH</name>
<keyword evidence="1" id="KW-0808">Transferase</keyword>
<proteinExistence type="predicted"/>
<organism evidence="1 2">
    <name type="scientific">Methylobacterium tardum</name>
    <dbReference type="NCBI Taxonomy" id="374432"/>
    <lineage>
        <taxon>Bacteria</taxon>
        <taxon>Pseudomonadati</taxon>
        <taxon>Pseudomonadota</taxon>
        <taxon>Alphaproteobacteria</taxon>
        <taxon>Hyphomicrobiales</taxon>
        <taxon>Methylobacteriaceae</taxon>
        <taxon>Methylobacterium</taxon>
    </lineage>
</organism>
<sequence length="349" mass="39547">MDTGSTDGTQDVIRAAVADCPGRLVERPWVDFAFNRTEALKLARPHADYTLIIDADDELIVPEGFVLPRLSEAGYMFAILDGATEYFRIQMINNGFDCHYRGVVHEFLQCSGNPGTPMLPVSMRRGDDGARHRDEMSEYRDLTTMEKALSVETDPFMISRYTFYLARSYRDVGDLAKSLQFYLKRADLGYWEEEVYLSLLNAALIMETLGRPEEEISTVYDRAIFVCPARAEARHAASRYCRITGNFAAGYRYAEAGVLLPMPREGLSLNPWVYAYGLRDELAFHAYHTGQFRVCLSVCLSILEQSEVPEEVCSRVCTLARQSLATMIDPVWGLQHSAYRSEFTPVWQG</sequence>
<dbReference type="AlphaFoldDB" id="A0AA37WUU1"/>
<dbReference type="SUPFAM" id="SSF53448">
    <property type="entry name" value="Nucleotide-diphospho-sugar transferases"/>
    <property type="match status" value="1"/>
</dbReference>
<dbReference type="GO" id="GO:0016740">
    <property type="term" value="F:transferase activity"/>
    <property type="evidence" value="ECO:0007669"/>
    <property type="project" value="UniProtKB-KW"/>
</dbReference>
<dbReference type="Gene3D" id="3.90.550.10">
    <property type="entry name" value="Spore Coat Polysaccharide Biosynthesis Protein SpsA, Chain A"/>
    <property type="match status" value="1"/>
</dbReference>
<reference evidence="2" key="1">
    <citation type="journal article" date="2019" name="Int. J. Syst. Evol. Microbiol.">
        <title>The Global Catalogue of Microorganisms (GCM) 10K type strain sequencing project: providing services to taxonomists for standard genome sequencing and annotation.</title>
        <authorList>
            <consortium name="The Broad Institute Genomics Platform"/>
            <consortium name="The Broad Institute Genome Sequencing Center for Infectious Disease"/>
            <person name="Wu L."/>
            <person name="Ma J."/>
        </authorList>
    </citation>
    <scope>NUCLEOTIDE SEQUENCE [LARGE SCALE GENOMIC DNA]</scope>
    <source>
        <strain evidence="2">NBRC 103632</strain>
    </source>
</reference>